<evidence type="ECO:0000313" key="4">
    <source>
        <dbReference type="Proteomes" id="UP001610335"/>
    </source>
</evidence>
<keyword evidence="4" id="KW-1185">Reference proteome</keyword>
<organism evidence="3 4">
    <name type="scientific">Aspergillus cavernicola</name>
    <dbReference type="NCBI Taxonomy" id="176166"/>
    <lineage>
        <taxon>Eukaryota</taxon>
        <taxon>Fungi</taxon>
        <taxon>Dikarya</taxon>
        <taxon>Ascomycota</taxon>
        <taxon>Pezizomycotina</taxon>
        <taxon>Eurotiomycetes</taxon>
        <taxon>Eurotiomycetidae</taxon>
        <taxon>Eurotiales</taxon>
        <taxon>Aspergillaceae</taxon>
        <taxon>Aspergillus</taxon>
        <taxon>Aspergillus subgen. Nidulantes</taxon>
    </lineage>
</organism>
<evidence type="ECO:0000313" key="3">
    <source>
        <dbReference type="EMBL" id="KAL2812790.1"/>
    </source>
</evidence>
<sequence>MLFNLPSTLLPLLLAVSATVSAAPVKRGRDYGDLTGVNIIPGLIGEILVNGQPCQDRLTQCHEICHVMQQSQSARDQCYDDCYKDTQAECQNTGTNDTGNGPSAGSGGSGGTGVTGTA</sequence>
<keyword evidence="2" id="KW-0732">Signal</keyword>
<feature type="signal peptide" evidence="2">
    <location>
        <begin position="1"/>
        <end position="22"/>
    </location>
</feature>
<accession>A0ABR4HBU7</accession>
<feature type="chain" id="PRO_5046306936" evidence="2">
    <location>
        <begin position="23"/>
        <end position="118"/>
    </location>
</feature>
<evidence type="ECO:0000256" key="1">
    <source>
        <dbReference type="SAM" id="MobiDB-lite"/>
    </source>
</evidence>
<comment type="caution">
    <text evidence="3">The sequence shown here is derived from an EMBL/GenBank/DDBJ whole genome shotgun (WGS) entry which is preliminary data.</text>
</comment>
<evidence type="ECO:0000256" key="2">
    <source>
        <dbReference type="SAM" id="SignalP"/>
    </source>
</evidence>
<gene>
    <name evidence="3" type="ORF">BDW59DRAFT_155114</name>
</gene>
<name>A0ABR4HBU7_9EURO</name>
<feature type="compositionally biased region" description="Gly residues" evidence="1">
    <location>
        <begin position="102"/>
        <end position="118"/>
    </location>
</feature>
<dbReference type="EMBL" id="JBFXLS010000164">
    <property type="protein sequence ID" value="KAL2812790.1"/>
    <property type="molecule type" value="Genomic_DNA"/>
</dbReference>
<reference evidence="3 4" key="1">
    <citation type="submission" date="2024-07" db="EMBL/GenBank/DDBJ databases">
        <title>Section-level genome sequencing and comparative genomics of Aspergillus sections Usti and Cavernicolus.</title>
        <authorList>
            <consortium name="Lawrence Berkeley National Laboratory"/>
            <person name="Nybo J.L."/>
            <person name="Vesth T.C."/>
            <person name="Theobald S."/>
            <person name="Frisvad J.C."/>
            <person name="Larsen T.O."/>
            <person name="Kjaerboelling I."/>
            <person name="Rothschild-Mancinelli K."/>
            <person name="Lyhne E.K."/>
            <person name="Kogle M.E."/>
            <person name="Barry K."/>
            <person name="Clum A."/>
            <person name="Na H."/>
            <person name="Ledsgaard L."/>
            <person name="Lin J."/>
            <person name="Lipzen A."/>
            <person name="Kuo A."/>
            <person name="Riley R."/>
            <person name="Mondo S."/>
            <person name="LaButti K."/>
            <person name="Haridas S."/>
            <person name="Pangalinan J."/>
            <person name="Salamov A.A."/>
            <person name="Simmons B.A."/>
            <person name="Magnuson J.K."/>
            <person name="Chen J."/>
            <person name="Drula E."/>
            <person name="Henrissat B."/>
            <person name="Wiebenga A."/>
            <person name="Lubbers R.J."/>
            <person name="Gomes A.C."/>
            <person name="Makela M.R."/>
            <person name="Stajich J."/>
            <person name="Grigoriev I.V."/>
            <person name="Mortensen U.H."/>
            <person name="De vries R.P."/>
            <person name="Baker S.E."/>
            <person name="Andersen M.R."/>
        </authorList>
    </citation>
    <scope>NUCLEOTIDE SEQUENCE [LARGE SCALE GENOMIC DNA]</scope>
    <source>
        <strain evidence="3 4">CBS 600.67</strain>
    </source>
</reference>
<protein>
    <submittedName>
        <fullName evidence="3">Uncharacterized protein</fullName>
    </submittedName>
</protein>
<dbReference type="Proteomes" id="UP001610335">
    <property type="component" value="Unassembled WGS sequence"/>
</dbReference>
<feature type="region of interest" description="Disordered" evidence="1">
    <location>
        <begin position="90"/>
        <end position="118"/>
    </location>
</feature>
<proteinExistence type="predicted"/>